<name>A0A2T5GBI2_HYDSH</name>
<organism evidence="2 3">
    <name type="scientific">Hydrogenibacillus schlegelii</name>
    <name type="common">Bacillus schlegelii</name>
    <dbReference type="NCBI Taxonomy" id="1484"/>
    <lineage>
        <taxon>Bacteria</taxon>
        <taxon>Bacillati</taxon>
        <taxon>Bacillota</taxon>
        <taxon>Bacilli</taxon>
        <taxon>Bacillales</taxon>
        <taxon>Bacillales Family X. Incertae Sedis</taxon>
        <taxon>Hydrogenibacillus</taxon>
    </lineage>
</organism>
<feature type="region of interest" description="Disordered" evidence="1">
    <location>
        <begin position="1"/>
        <end position="60"/>
    </location>
</feature>
<comment type="caution">
    <text evidence="2">The sequence shown here is derived from an EMBL/GenBank/DDBJ whole genome shotgun (WGS) entry which is preliminary data.</text>
</comment>
<dbReference type="AlphaFoldDB" id="A0A2T5GBI2"/>
<evidence type="ECO:0000256" key="1">
    <source>
        <dbReference type="SAM" id="MobiDB-lite"/>
    </source>
</evidence>
<dbReference type="EMBL" id="PEBV01000014">
    <property type="protein sequence ID" value="PTQ53549.1"/>
    <property type="molecule type" value="Genomic_DNA"/>
</dbReference>
<feature type="compositionally biased region" description="Low complexity" evidence="1">
    <location>
        <begin position="1"/>
        <end position="44"/>
    </location>
</feature>
<evidence type="ECO:0000313" key="2">
    <source>
        <dbReference type="EMBL" id="PTQ53549.1"/>
    </source>
</evidence>
<dbReference type="Proteomes" id="UP000244180">
    <property type="component" value="Unassembled WGS sequence"/>
</dbReference>
<reference evidence="2 3" key="1">
    <citation type="submission" date="2017-08" db="EMBL/GenBank/DDBJ databases">
        <title>Burning lignite coal seam in the remote Altai Mountains harbors a hydrogen-driven thermophilic microbial community.</title>
        <authorList>
            <person name="Kadnikov V.V."/>
            <person name="Mardanov A.V."/>
            <person name="Ivasenko D."/>
            <person name="Beletsky A.V."/>
            <person name="Karnachuk O.V."/>
            <person name="Ravin N.V."/>
        </authorList>
    </citation>
    <scope>NUCLEOTIDE SEQUENCE [LARGE SCALE GENOMIC DNA]</scope>
    <source>
        <strain evidence="2">AL33</strain>
    </source>
</reference>
<gene>
    <name evidence="2" type="ORF">HSCHL_1726</name>
</gene>
<accession>A0A2T5GBI2</accession>
<proteinExistence type="predicted"/>
<protein>
    <submittedName>
        <fullName evidence="2">Uncharacterized protein</fullName>
    </submittedName>
</protein>
<sequence>MARAADSTSSSVNSSVGAVGRPGRPRPAAGRRSAASRRPAPAAPETHTHLTVLYNTFRKR</sequence>
<evidence type="ECO:0000313" key="3">
    <source>
        <dbReference type="Proteomes" id="UP000244180"/>
    </source>
</evidence>